<evidence type="ECO:0000256" key="2">
    <source>
        <dbReference type="ARBA" id="ARBA00003144"/>
    </source>
</evidence>
<feature type="domain" description="PEP-utilising enzyme C-terminal" evidence="19">
    <location>
        <begin position="522"/>
        <end position="912"/>
    </location>
</feature>
<dbReference type="Pfam" id="PF02896">
    <property type="entry name" value="PEP-utilizers_C"/>
    <property type="match status" value="1"/>
</dbReference>
<evidence type="ECO:0000259" key="17">
    <source>
        <dbReference type="Pfam" id="PF00391"/>
    </source>
</evidence>
<dbReference type="InterPro" id="IPR002192">
    <property type="entry name" value="PPDK_AMP/ATP-bd"/>
</dbReference>
<dbReference type="GO" id="GO:0046872">
    <property type="term" value="F:metal ion binding"/>
    <property type="evidence" value="ECO:0007669"/>
    <property type="project" value="UniProtKB-UniRule"/>
</dbReference>
<dbReference type="InterPro" id="IPR040442">
    <property type="entry name" value="Pyrv_kinase-like_dom_sf"/>
</dbReference>
<dbReference type="PROSITE" id="PS00742">
    <property type="entry name" value="PEP_ENZYMES_2"/>
    <property type="match status" value="1"/>
</dbReference>
<dbReference type="Gene3D" id="3.50.30.10">
    <property type="entry name" value="Phosphohistidine domain"/>
    <property type="match status" value="1"/>
</dbReference>
<feature type="active site" description="Proton donor" evidence="13">
    <location>
        <position position="874"/>
    </location>
</feature>
<feature type="binding site" evidence="15">
    <location>
        <position position="788"/>
    </location>
    <ligand>
        <name>Mg(2+)</name>
        <dbReference type="ChEBI" id="CHEBI:18420"/>
    </ligand>
</feature>
<organism evidence="20 21">
    <name type="scientific">Candidatus Brocadia fulgida</name>
    <dbReference type="NCBI Taxonomy" id="380242"/>
    <lineage>
        <taxon>Bacteria</taxon>
        <taxon>Pseudomonadati</taxon>
        <taxon>Planctomycetota</taxon>
        <taxon>Candidatus Brocadiia</taxon>
        <taxon>Candidatus Brocadiales</taxon>
        <taxon>Candidatus Brocadiaceae</taxon>
        <taxon>Candidatus Brocadia</taxon>
    </lineage>
</organism>
<dbReference type="InterPro" id="IPR015813">
    <property type="entry name" value="Pyrv/PenolPyrv_kinase-like_dom"/>
</dbReference>
<dbReference type="NCBIfam" id="TIGR01828">
    <property type="entry name" value="pyru_phos_dikin"/>
    <property type="match status" value="1"/>
</dbReference>
<dbReference type="Gene3D" id="1.20.80.30">
    <property type="match status" value="1"/>
</dbReference>
<evidence type="ECO:0000256" key="11">
    <source>
        <dbReference type="ARBA" id="ARBA00022842"/>
    </source>
</evidence>
<feature type="binding site" evidence="14">
    <location>
        <position position="661"/>
    </location>
    <ligand>
        <name>substrate</name>
    </ligand>
</feature>
<evidence type="ECO:0000256" key="3">
    <source>
        <dbReference type="ARBA" id="ARBA00007837"/>
    </source>
</evidence>
<evidence type="ECO:0000256" key="1">
    <source>
        <dbReference type="ARBA" id="ARBA00001946"/>
    </source>
</evidence>
<dbReference type="PATRIC" id="fig|380242.3.peg.986"/>
<feature type="binding site" evidence="15">
    <location>
        <position position="812"/>
    </location>
    <ligand>
        <name>Mg(2+)</name>
        <dbReference type="ChEBI" id="CHEBI:18420"/>
    </ligand>
</feature>
<feature type="domain" description="Pyruvate phosphate dikinase AMP/ATP-binding" evidence="18">
    <location>
        <begin position="307"/>
        <end position="360"/>
    </location>
</feature>
<evidence type="ECO:0000313" key="20">
    <source>
        <dbReference type="EMBL" id="KKO20491.1"/>
    </source>
</evidence>
<dbReference type="GO" id="GO:0050242">
    <property type="term" value="F:pyruvate, phosphate dikinase activity"/>
    <property type="evidence" value="ECO:0007669"/>
    <property type="project" value="UniProtKB-UniRule"/>
</dbReference>
<keyword evidence="6" id="KW-0808">Transferase</keyword>
<evidence type="ECO:0000256" key="14">
    <source>
        <dbReference type="PIRSR" id="PIRSR000853-2"/>
    </source>
</evidence>
<dbReference type="InterPro" id="IPR008279">
    <property type="entry name" value="PEP-util_enz_mobile_dom"/>
</dbReference>
<keyword evidence="7 15" id="KW-0479">Metal-binding</keyword>
<proteinExistence type="inferred from homology"/>
<feature type="binding site" evidence="14">
    <location>
        <position position="812"/>
    </location>
    <ligand>
        <name>substrate</name>
    </ligand>
</feature>
<evidence type="ECO:0000259" key="19">
    <source>
        <dbReference type="Pfam" id="PF02896"/>
    </source>
</evidence>
<evidence type="ECO:0000256" key="13">
    <source>
        <dbReference type="PIRSR" id="PIRSR000853-1"/>
    </source>
</evidence>
<dbReference type="SUPFAM" id="SSF51621">
    <property type="entry name" value="Phosphoenolpyruvate/pyruvate domain"/>
    <property type="match status" value="1"/>
</dbReference>
<comment type="function">
    <text evidence="2">Catalyzes the reversible phosphorylation of pyruvate and phosphate.</text>
</comment>
<dbReference type="InterPro" id="IPR010121">
    <property type="entry name" value="Pyruvate_phosphate_dikinase"/>
</dbReference>
<feature type="binding site" evidence="14">
    <location>
        <position position="810"/>
    </location>
    <ligand>
        <name>substrate</name>
    </ligand>
</feature>
<evidence type="ECO:0000256" key="7">
    <source>
        <dbReference type="ARBA" id="ARBA00022723"/>
    </source>
</evidence>
<evidence type="ECO:0000256" key="4">
    <source>
        <dbReference type="ARBA" id="ARBA00011994"/>
    </source>
</evidence>
<evidence type="ECO:0000313" key="21">
    <source>
        <dbReference type="Proteomes" id="UP000034954"/>
    </source>
</evidence>
<dbReference type="InterPro" id="IPR018274">
    <property type="entry name" value="PEP_util_AS"/>
</dbReference>
<evidence type="ECO:0000256" key="9">
    <source>
        <dbReference type="ARBA" id="ARBA00022777"/>
    </source>
</evidence>
<dbReference type="Gene3D" id="3.30.1490.20">
    <property type="entry name" value="ATP-grasp fold, A domain"/>
    <property type="match status" value="1"/>
</dbReference>
<accession>A0A0M2UZV2</accession>
<evidence type="ECO:0000256" key="5">
    <source>
        <dbReference type="ARBA" id="ARBA00020138"/>
    </source>
</evidence>
<keyword evidence="11 15" id="KW-0460">Magnesium</keyword>
<dbReference type="InterPro" id="IPR013815">
    <property type="entry name" value="ATP_grasp_subdomain_1"/>
</dbReference>
<evidence type="ECO:0000256" key="12">
    <source>
        <dbReference type="PIRNR" id="PIRNR000853"/>
    </source>
</evidence>
<feature type="binding site" evidence="14">
    <location>
        <position position="809"/>
    </location>
    <ligand>
        <name>substrate</name>
    </ligand>
</feature>
<dbReference type="SUPFAM" id="SSF56059">
    <property type="entry name" value="Glutathione synthetase ATP-binding domain-like"/>
    <property type="match status" value="1"/>
</dbReference>
<dbReference type="EMBL" id="LAQJ01000099">
    <property type="protein sequence ID" value="KKO20491.1"/>
    <property type="molecule type" value="Genomic_DNA"/>
</dbReference>
<dbReference type="SUPFAM" id="SSF52009">
    <property type="entry name" value="Phosphohistidine domain"/>
    <property type="match status" value="1"/>
</dbReference>
<comment type="similarity">
    <text evidence="3 12">Belongs to the PEP-utilizing enzyme family.</text>
</comment>
<dbReference type="Gene3D" id="3.30.470.20">
    <property type="entry name" value="ATP-grasp fold, B domain"/>
    <property type="match status" value="1"/>
</dbReference>
<comment type="catalytic activity">
    <reaction evidence="12">
        <text>pyruvate + phosphate + ATP = phosphoenolpyruvate + AMP + diphosphate + H(+)</text>
        <dbReference type="Rhea" id="RHEA:10756"/>
        <dbReference type="ChEBI" id="CHEBI:15361"/>
        <dbReference type="ChEBI" id="CHEBI:15378"/>
        <dbReference type="ChEBI" id="CHEBI:30616"/>
        <dbReference type="ChEBI" id="CHEBI:33019"/>
        <dbReference type="ChEBI" id="CHEBI:43474"/>
        <dbReference type="ChEBI" id="CHEBI:58702"/>
        <dbReference type="ChEBI" id="CHEBI:456215"/>
        <dbReference type="EC" id="2.7.9.1"/>
    </reaction>
</comment>
<name>A0A0M2UZV2_9BACT</name>
<keyword evidence="16" id="KW-0175">Coiled coil</keyword>
<dbReference type="Gene3D" id="1.10.189.10">
    <property type="entry name" value="Pyruvate Phosphate Dikinase, domain 2"/>
    <property type="match status" value="1"/>
</dbReference>
<dbReference type="Proteomes" id="UP000034954">
    <property type="component" value="Unassembled WGS sequence"/>
</dbReference>
<dbReference type="Pfam" id="PF01326">
    <property type="entry name" value="PPDK_N"/>
    <property type="match status" value="2"/>
</dbReference>
<dbReference type="Pfam" id="PF00391">
    <property type="entry name" value="PEP-utilizers"/>
    <property type="match status" value="1"/>
</dbReference>
<evidence type="ECO:0000259" key="18">
    <source>
        <dbReference type="Pfam" id="PF01326"/>
    </source>
</evidence>
<evidence type="ECO:0000256" key="16">
    <source>
        <dbReference type="SAM" id="Coils"/>
    </source>
</evidence>
<feature type="active site" description="Tele-phosphohistidine intermediate" evidence="13">
    <location>
        <position position="458"/>
    </location>
</feature>
<evidence type="ECO:0000256" key="6">
    <source>
        <dbReference type="ARBA" id="ARBA00022679"/>
    </source>
</evidence>
<keyword evidence="8" id="KW-0547">Nucleotide-binding</keyword>
<protein>
    <recommendedName>
        <fullName evidence="5 12">Pyruvate, phosphate dikinase</fullName>
        <ecNumber evidence="4 12">2.7.9.1</ecNumber>
    </recommendedName>
</protein>
<feature type="coiled-coil region" evidence="16">
    <location>
        <begin position="588"/>
        <end position="615"/>
    </location>
</feature>
<dbReference type="NCBIfam" id="NF004531">
    <property type="entry name" value="PRK05878.1"/>
    <property type="match status" value="1"/>
</dbReference>
<evidence type="ECO:0000256" key="8">
    <source>
        <dbReference type="ARBA" id="ARBA00022741"/>
    </source>
</evidence>
<dbReference type="PANTHER" id="PTHR22931">
    <property type="entry name" value="PHOSPHOENOLPYRUVATE DIKINASE-RELATED"/>
    <property type="match status" value="1"/>
</dbReference>
<evidence type="ECO:0000256" key="15">
    <source>
        <dbReference type="PIRSR" id="PIRSR000853-3"/>
    </source>
</evidence>
<dbReference type="PANTHER" id="PTHR22931:SF9">
    <property type="entry name" value="PYRUVATE, PHOSPHATE DIKINASE 1, CHLOROPLASTIC"/>
    <property type="match status" value="1"/>
</dbReference>
<feature type="binding site" evidence="14">
    <location>
        <position position="564"/>
    </location>
    <ligand>
        <name>substrate</name>
    </ligand>
</feature>
<dbReference type="InterPro" id="IPR000121">
    <property type="entry name" value="PEP_util_C"/>
</dbReference>
<feature type="domain" description="PEP-utilising enzyme mobile" evidence="17">
    <location>
        <begin position="424"/>
        <end position="506"/>
    </location>
</feature>
<dbReference type="InterPro" id="IPR023151">
    <property type="entry name" value="PEP_util_CS"/>
</dbReference>
<comment type="caution">
    <text evidence="20">The sequence shown here is derived from an EMBL/GenBank/DDBJ whole genome shotgun (WGS) entry which is preliminary data.</text>
</comment>
<sequence length="923" mass="102288">MAPKYVYFFGNGSADGKSDMKHLLGGKGANLAEMTNLGIPVPPGFTITTEVCDAYYKNNKKYPDGLAKEIEQNLSRLEKLMGAKLGDPANPLLVSVRSGAAASMPGMMDTVLNLGLTPDAVAGLIKKTNNERFVWDAYRRFITMFGDVVMGVERHYFEEILDAYKKKARIKSDTELTSDQLKKIVEEFKSVYKKKTRENFPTDPKVQLQKAIEAVFASWNNPRAVKYRQLYEIKGLLGTAVNIQTMVFGNMGNHSATGVCFTRNPSTGENKFYGEFLINAQGEDVVAGIRTPEPIAHLEKEMPAVYKQLVAYKNTLENHFKDVQDIEFTIQENRLFMLQTRTGKRTTHAAVKIAVDMVKEGLIDKKVAIARVNPSELDQLLHPTFDPKAKKQIIATGLPASPGAATGRVVFNAEDAEKWALEKKEKVILVRKETSPEDIGGMHVSRGILTTRGGMTSHAAVVARGMGKCCVAGCGALQVDYKSQSFKVNSKLIKKGDYISIDGSTGEVMLGMVPTIEPGLSGDFATLMQWADEARKLKIRTNADTPADAKKARELGAEGIGLCRTEHMFFGECRIDSVRQMILSAPDVKIFKAKIAGLEKELQKCASNKTDALRKELMQVRKELKEPMNLYTSALKKLLPMQRRDFEQIFTAMDGLPVTIRLLDPPLHEFLPQEEHNQKDMAKQMKISLKEVQEKVSALHELNPMLGHRGCRLGITYPEIYDMQIQAIIEAACNVKKKGVAVYPEIMLPIISTVQEFDLLKDSVHGIAKAVMQKKNAQIEYLVGTMIELPRATLIADKIAKQAEFFSFGTNDLTQMTFGFSRDDVGSFVPEYLEKGILEKDPFQVIDQEGTGQLVEIGIKKGRSTRPQLKIGICGEHGGDPQTISFCHNVGMNYVSCSPFRVPIARLAAAQASLQQPISRATV</sequence>
<dbReference type="EC" id="2.7.9.1" evidence="4 12"/>
<feature type="binding site" evidence="14">
    <location>
        <position position="811"/>
    </location>
    <ligand>
        <name>substrate</name>
    </ligand>
</feature>
<feature type="domain" description="Pyruvate phosphate dikinase AMP/ATP-binding" evidence="18">
    <location>
        <begin position="66"/>
        <end position="301"/>
    </location>
</feature>
<reference evidence="20 21" key="1">
    <citation type="journal article" date="2013" name="BMC Microbiol.">
        <title>Identification of the type II cytochrome c maturation pathway in anammox bacteria by comparative genomics.</title>
        <authorList>
            <person name="Ferousi C."/>
            <person name="Speth D.R."/>
            <person name="Reimann J."/>
            <person name="Op den Camp H.J."/>
            <person name="Allen J.W."/>
            <person name="Keltjens J.T."/>
            <person name="Jetten M.S."/>
        </authorList>
    </citation>
    <scope>NUCLEOTIDE SEQUENCE [LARGE SCALE GENOMIC DNA]</scope>
    <source>
        <strain evidence="20">RU1</strain>
    </source>
</reference>
<dbReference type="InterPro" id="IPR036637">
    <property type="entry name" value="Phosphohistidine_dom_sf"/>
</dbReference>
<keyword evidence="21" id="KW-1185">Reference proteome</keyword>
<evidence type="ECO:0000256" key="10">
    <source>
        <dbReference type="ARBA" id="ARBA00022840"/>
    </source>
</evidence>
<dbReference type="GO" id="GO:0005524">
    <property type="term" value="F:ATP binding"/>
    <property type="evidence" value="ECO:0007669"/>
    <property type="project" value="UniProtKB-UniRule"/>
</dbReference>
<dbReference type="AlphaFoldDB" id="A0A0M2UZV2"/>
<comment type="cofactor">
    <cofactor evidence="1 12 15">
        <name>Mg(2+)</name>
        <dbReference type="ChEBI" id="CHEBI:18420"/>
    </cofactor>
</comment>
<gene>
    <name evidence="20" type="ORF">BROFUL_00778</name>
</gene>
<dbReference type="PIRSF" id="PIRSF000853">
    <property type="entry name" value="PPDK"/>
    <property type="match status" value="1"/>
</dbReference>
<keyword evidence="10" id="KW-0067">ATP-binding</keyword>
<dbReference type="PROSITE" id="PS00370">
    <property type="entry name" value="PEP_ENZYMES_PHOS_SITE"/>
    <property type="match status" value="1"/>
</dbReference>
<keyword evidence="20" id="KW-0670">Pyruvate</keyword>
<feature type="binding site" evidence="14">
    <location>
        <position position="788"/>
    </location>
    <ligand>
        <name>substrate</name>
    </ligand>
</feature>
<dbReference type="GO" id="GO:0016301">
    <property type="term" value="F:kinase activity"/>
    <property type="evidence" value="ECO:0007669"/>
    <property type="project" value="UniProtKB-UniRule"/>
</dbReference>
<dbReference type="Gene3D" id="3.20.20.60">
    <property type="entry name" value="Phosphoenolpyruvate-binding domains"/>
    <property type="match status" value="1"/>
</dbReference>
<keyword evidence="9" id="KW-0418">Kinase</keyword>